<proteinExistence type="predicted"/>
<dbReference type="Pfam" id="PF06911">
    <property type="entry name" value="Senescence"/>
    <property type="match status" value="1"/>
</dbReference>
<dbReference type="InterPro" id="IPR009686">
    <property type="entry name" value="Senescence/spartin_C"/>
</dbReference>
<comment type="caution">
    <text evidence="2">The sequence shown here is derived from an EMBL/GenBank/DDBJ whole genome shotgun (WGS) entry which is preliminary data.</text>
</comment>
<gene>
    <name evidence="2" type="ORF">MKK02DRAFT_44672</name>
</gene>
<dbReference type="AlphaFoldDB" id="A0AA38H8N0"/>
<name>A0AA38H8N0_9TREE</name>
<keyword evidence="3" id="KW-1185">Reference proteome</keyword>
<dbReference type="RefSeq" id="XP_052945750.1">
    <property type="nucleotide sequence ID" value="XM_053093038.1"/>
</dbReference>
<evidence type="ECO:0000313" key="3">
    <source>
        <dbReference type="Proteomes" id="UP001164286"/>
    </source>
</evidence>
<evidence type="ECO:0000259" key="1">
    <source>
        <dbReference type="Pfam" id="PF06911"/>
    </source>
</evidence>
<evidence type="ECO:0000313" key="2">
    <source>
        <dbReference type="EMBL" id="KAI9635973.1"/>
    </source>
</evidence>
<reference evidence="2" key="1">
    <citation type="journal article" date="2022" name="G3 (Bethesda)">
        <title>High quality genome of the basidiomycete yeast Dioszegia hungarica PDD-24b-2 isolated from cloud water.</title>
        <authorList>
            <person name="Jarrige D."/>
            <person name="Haridas S."/>
            <person name="Bleykasten-Grosshans C."/>
            <person name="Joly M."/>
            <person name="Nadalig T."/>
            <person name="Sancelme M."/>
            <person name="Vuilleumier S."/>
            <person name="Grigoriev I.V."/>
            <person name="Amato P."/>
            <person name="Bringel F."/>
        </authorList>
    </citation>
    <scope>NUCLEOTIDE SEQUENCE</scope>
    <source>
        <strain evidence="2">PDD-24b-2</strain>
    </source>
</reference>
<accession>A0AA38H8N0</accession>
<dbReference type="Proteomes" id="UP001164286">
    <property type="component" value="Unassembled WGS sequence"/>
</dbReference>
<sequence length="335" mass="34471">MTTLITIPSAKALHLAAPGSAPLPLSTGDLTLTLIPANPPSHPSETVTLSVGSSSFPLLPISPLQRVKAKEEHPSYLFTPLPVDGGAPIGQVLIQMSASTNQGQWDATEAMCHKLEAELKSRNLWDEKIHFVNDEYDTAGVPVKGWGETVAGAVTGGASFIATKIASIADSHVGSTPAKVGTIPSRDTAGGAAAVRNMTARFDDNAHATAANAGLRVNEAGKDLAAQLPEGVQKLGEPTPEYQKGELRKMADEGWEQATIAAKGIAGAVGMVGKSLSESTHRAVEHNFGKETDRVAQDIGQAGQNIGSAALSVGTAASTAVHGSNTTTVKPPGTL</sequence>
<feature type="domain" description="Senescence" evidence="1">
    <location>
        <begin position="147"/>
        <end position="322"/>
    </location>
</feature>
<organism evidence="2 3">
    <name type="scientific">Dioszegia hungarica</name>
    <dbReference type="NCBI Taxonomy" id="4972"/>
    <lineage>
        <taxon>Eukaryota</taxon>
        <taxon>Fungi</taxon>
        <taxon>Dikarya</taxon>
        <taxon>Basidiomycota</taxon>
        <taxon>Agaricomycotina</taxon>
        <taxon>Tremellomycetes</taxon>
        <taxon>Tremellales</taxon>
        <taxon>Bulleribasidiaceae</taxon>
        <taxon>Dioszegia</taxon>
    </lineage>
</organism>
<dbReference type="GeneID" id="77732243"/>
<protein>
    <recommendedName>
        <fullName evidence="1">Senescence domain-containing protein</fullName>
    </recommendedName>
</protein>
<dbReference type="EMBL" id="JAKWFO010000005">
    <property type="protein sequence ID" value="KAI9635973.1"/>
    <property type="molecule type" value="Genomic_DNA"/>
</dbReference>